<proteinExistence type="predicted"/>
<dbReference type="PANTHER" id="PTHR43646:SF2">
    <property type="entry name" value="GLYCOSYLTRANSFERASE 2-LIKE DOMAIN-CONTAINING PROTEIN"/>
    <property type="match status" value="1"/>
</dbReference>
<dbReference type="PANTHER" id="PTHR43646">
    <property type="entry name" value="GLYCOSYLTRANSFERASE"/>
    <property type="match status" value="1"/>
</dbReference>
<dbReference type="Gene3D" id="3.90.550.10">
    <property type="entry name" value="Spore Coat Polysaccharide Biosynthesis Protein SpsA, Chain A"/>
    <property type="match status" value="1"/>
</dbReference>
<evidence type="ECO:0000256" key="3">
    <source>
        <dbReference type="ARBA" id="ARBA00022676"/>
    </source>
</evidence>
<evidence type="ECO:0000259" key="6">
    <source>
        <dbReference type="Pfam" id="PF00535"/>
    </source>
</evidence>
<keyword evidence="5" id="KW-0472">Membrane</keyword>
<dbReference type="EMBL" id="PVTD01000003">
    <property type="protein sequence ID" value="PRY24438.1"/>
    <property type="molecule type" value="Genomic_DNA"/>
</dbReference>
<dbReference type="AlphaFoldDB" id="A0A2T0RTE6"/>
<evidence type="ECO:0000256" key="4">
    <source>
        <dbReference type="ARBA" id="ARBA00022679"/>
    </source>
</evidence>
<keyword evidence="4 7" id="KW-0808">Transferase</keyword>
<keyword evidence="3" id="KW-0328">Glycosyltransferase</keyword>
<dbReference type="InterPro" id="IPR029044">
    <property type="entry name" value="Nucleotide-diphossugar_trans"/>
</dbReference>
<comment type="caution">
    <text evidence="7">The sequence shown here is derived from an EMBL/GenBank/DDBJ whole genome shotgun (WGS) entry which is preliminary data.</text>
</comment>
<evidence type="ECO:0000256" key="5">
    <source>
        <dbReference type="ARBA" id="ARBA00023136"/>
    </source>
</evidence>
<evidence type="ECO:0000313" key="8">
    <source>
        <dbReference type="Proteomes" id="UP000239480"/>
    </source>
</evidence>
<keyword evidence="8" id="KW-1185">Reference proteome</keyword>
<evidence type="ECO:0000313" key="7">
    <source>
        <dbReference type="EMBL" id="PRY24438.1"/>
    </source>
</evidence>
<reference evidence="7 8" key="1">
    <citation type="submission" date="2018-03" db="EMBL/GenBank/DDBJ databases">
        <title>Genomic Encyclopedia of Archaeal and Bacterial Type Strains, Phase II (KMG-II): from individual species to whole genera.</title>
        <authorList>
            <person name="Goeker M."/>
        </authorList>
    </citation>
    <scope>NUCLEOTIDE SEQUENCE [LARGE SCALE GENOMIC DNA]</scope>
    <source>
        <strain evidence="7 8">DSM 29328</strain>
    </source>
</reference>
<protein>
    <submittedName>
        <fullName evidence="7">Glycosyl transferase family 2</fullName>
    </submittedName>
</protein>
<keyword evidence="2" id="KW-1003">Cell membrane</keyword>
<gene>
    <name evidence="7" type="ORF">CLV78_103304</name>
</gene>
<dbReference type="SUPFAM" id="SSF53448">
    <property type="entry name" value="Nucleotide-diphospho-sugar transferases"/>
    <property type="match status" value="1"/>
</dbReference>
<evidence type="ECO:0000256" key="2">
    <source>
        <dbReference type="ARBA" id="ARBA00022475"/>
    </source>
</evidence>
<dbReference type="InterPro" id="IPR001173">
    <property type="entry name" value="Glyco_trans_2-like"/>
</dbReference>
<name>A0A2T0RTE6_9RHOB</name>
<dbReference type="GO" id="GO:0016757">
    <property type="term" value="F:glycosyltransferase activity"/>
    <property type="evidence" value="ECO:0007669"/>
    <property type="project" value="UniProtKB-KW"/>
</dbReference>
<dbReference type="GO" id="GO:0005886">
    <property type="term" value="C:plasma membrane"/>
    <property type="evidence" value="ECO:0007669"/>
    <property type="project" value="UniProtKB-SubCell"/>
</dbReference>
<accession>A0A2T0RTE6</accession>
<dbReference type="Pfam" id="PF00535">
    <property type="entry name" value="Glycos_transf_2"/>
    <property type="match status" value="1"/>
</dbReference>
<feature type="domain" description="Glycosyltransferase 2-like" evidence="6">
    <location>
        <begin position="15"/>
        <end position="138"/>
    </location>
</feature>
<organism evidence="7 8">
    <name type="scientific">Aliiruegeria haliotis</name>
    <dbReference type="NCBI Taxonomy" id="1280846"/>
    <lineage>
        <taxon>Bacteria</taxon>
        <taxon>Pseudomonadati</taxon>
        <taxon>Pseudomonadota</taxon>
        <taxon>Alphaproteobacteria</taxon>
        <taxon>Rhodobacterales</taxon>
        <taxon>Roseobacteraceae</taxon>
        <taxon>Aliiruegeria</taxon>
    </lineage>
</organism>
<evidence type="ECO:0000256" key="1">
    <source>
        <dbReference type="ARBA" id="ARBA00004236"/>
    </source>
</evidence>
<comment type="subcellular location">
    <subcellularLocation>
        <location evidence="1">Cell membrane</location>
    </subcellularLocation>
</comment>
<dbReference type="Proteomes" id="UP000239480">
    <property type="component" value="Unassembled WGS sequence"/>
</dbReference>
<sequence>MAHGPNSEISAPVFTVIIPAHDEAAYIGRTLDALRAQDTNAPGAVHVIVAANGCRDKTAEIARSRIEVFTERGWHLSVVEIPEGRKTAAINAAEAIAQPGPRIFLDADVVCNPALLGQLMQALAPAQPLHATGRFQIKPPESAVSRAYARTWMRVPFMSAGTPSAGLFAVNAAGRARWGIFPDIIADDIFVRLQFAPRERVAVPAPYSWILAEGFGPLVRVRRRWDAGNRQLAVRYPELFRNEDTPPVRMKDHLQLFLAGPAGYLVYVAVSIAAHARRYDPDHWARGRG</sequence>